<dbReference type="Pfam" id="PF05932">
    <property type="entry name" value="CesT"/>
    <property type="match status" value="1"/>
</dbReference>
<gene>
    <name evidence="1" type="ORF">GCM10009125_23910</name>
</gene>
<dbReference type="Gene3D" id="3.30.1460.10">
    <property type="match status" value="1"/>
</dbReference>
<dbReference type="CDD" id="cd16364">
    <property type="entry name" value="T3SC_I-like"/>
    <property type="match status" value="1"/>
</dbReference>
<sequence>MDRNEHPTGALAHFLAAETAEVPSLQEFVLEGCATGLTRLRTAEGEDWIIACVDAGTVPATHTAAIHRLLLQANNLWAGTRGNTLGLYGDNDDTVVLSRSLRAAEATPPALEKILRHLIDDARQWRTWLVHLADDTLPTLD</sequence>
<dbReference type="EMBL" id="BAAAFN010000015">
    <property type="protein sequence ID" value="GAA0234172.1"/>
    <property type="molecule type" value="Genomic_DNA"/>
</dbReference>
<dbReference type="SUPFAM" id="SSF69635">
    <property type="entry name" value="Type III secretory system chaperone-like"/>
    <property type="match status" value="1"/>
</dbReference>
<reference evidence="2" key="1">
    <citation type="journal article" date="2019" name="Int. J. Syst. Evol. Microbiol.">
        <title>The Global Catalogue of Microorganisms (GCM) 10K type strain sequencing project: providing services to taxonomists for standard genome sequencing and annotation.</title>
        <authorList>
            <consortium name="The Broad Institute Genomics Platform"/>
            <consortium name="The Broad Institute Genome Sequencing Center for Infectious Disease"/>
            <person name="Wu L."/>
            <person name="Ma J."/>
        </authorList>
    </citation>
    <scope>NUCLEOTIDE SEQUENCE [LARGE SCALE GENOMIC DNA]</scope>
    <source>
        <strain evidence="2">JCM 16240</strain>
    </source>
</reference>
<keyword evidence="2" id="KW-1185">Reference proteome</keyword>
<evidence type="ECO:0008006" key="3">
    <source>
        <dbReference type="Google" id="ProtNLM"/>
    </source>
</evidence>
<name>A0ABP3DML1_9BURK</name>
<proteinExistence type="predicted"/>
<organism evidence="1 2">
    <name type="scientific">Castellaniella daejeonensis</name>
    <dbReference type="NCBI Taxonomy" id="659013"/>
    <lineage>
        <taxon>Bacteria</taxon>
        <taxon>Pseudomonadati</taxon>
        <taxon>Pseudomonadota</taxon>
        <taxon>Betaproteobacteria</taxon>
        <taxon>Burkholderiales</taxon>
        <taxon>Alcaligenaceae</taxon>
        <taxon>Castellaniella</taxon>
    </lineage>
</organism>
<dbReference type="Proteomes" id="UP001501176">
    <property type="component" value="Unassembled WGS sequence"/>
</dbReference>
<evidence type="ECO:0000313" key="1">
    <source>
        <dbReference type="EMBL" id="GAA0234172.1"/>
    </source>
</evidence>
<dbReference type="InterPro" id="IPR010261">
    <property type="entry name" value="Tir_chaperone"/>
</dbReference>
<comment type="caution">
    <text evidence="1">The sequence shown here is derived from an EMBL/GenBank/DDBJ whole genome shotgun (WGS) entry which is preliminary data.</text>
</comment>
<protein>
    <recommendedName>
        <fullName evidence="3">Type III secretion system chaperone</fullName>
    </recommendedName>
</protein>
<accession>A0ABP3DML1</accession>
<evidence type="ECO:0000313" key="2">
    <source>
        <dbReference type="Proteomes" id="UP001501176"/>
    </source>
</evidence>